<dbReference type="Proteomes" id="UP000250235">
    <property type="component" value="Unassembled WGS sequence"/>
</dbReference>
<evidence type="ECO:0000313" key="2">
    <source>
        <dbReference type="Proteomes" id="UP000250235"/>
    </source>
</evidence>
<dbReference type="EMBL" id="KV019586">
    <property type="protein sequence ID" value="KZV16029.1"/>
    <property type="molecule type" value="Genomic_DNA"/>
</dbReference>
<reference evidence="1 2" key="1">
    <citation type="journal article" date="2015" name="Proc. Natl. Acad. Sci. U.S.A.">
        <title>The resurrection genome of Boea hygrometrica: A blueprint for survival of dehydration.</title>
        <authorList>
            <person name="Xiao L."/>
            <person name="Yang G."/>
            <person name="Zhang L."/>
            <person name="Yang X."/>
            <person name="Zhao S."/>
            <person name="Ji Z."/>
            <person name="Zhou Q."/>
            <person name="Hu M."/>
            <person name="Wang Y."/>
            <person name="Chen M."/>
            <person name="Xu Y."/>
            <person name="Jin H."/>
            <person name="Xiao X."/>
            <person name="Hu G."/>
            <person name="Bao F."/>
            <person name="Hu Y."/>
            <person name="Wan P."/>
            <person name="Li L."/>
            <person name="Deng X."/>
            <person name="Kuang T."/>
            <person name="Xiang C."/>
            <person name="Zhu J.K."/>
            <person name="Oliver M.J."/>
            <person name="He Y."/>
        </authorList>
    </citation>
    <scope>NUCLEOTIDE SEQUENCE [LARGE SCALE GENOMIC DNA]</scope>
    <source>
        <strain evidence="2">cv. XS01</strain>
    </source>
</reference>
<protein>
    <submittedName>
        <fullName evidence="1">Uncharacterized protein</fullName>
    </submittedName>
</protein>
<organism evidence="1 2">
    <name type="scientific">Dorcoceras hygrometricum</name>
    <dbReference type="NCBI Taxonomy" id="472368"/>
    <lineage>
        <taxon>Eukaryota</taxon>
        <taxon>Viridiplantae</taxon>
        <taxon>Streptophyta</taxon>
        <taxon>Embryophyta</taxon>
        <taxon>Tracheophyta</taxon>
        <taxon>Spermatophyta</taxon>
        <taxon>Magnoliopsida</taxon>
        <taxon>eudicotyledons</taxon>
        <taxon>Gunneridae</taxon>
        <taxon>Pentapetalae</taxon>
        <taxon>asterids</taxon>
        <taxon>lamiids</taxon>
        <taxon>Lamiales</taxon>
        <taxon>Gesneriaceae</taxon>
        <taxon>Didymocarpoideae</taxon>
        <taxon>Trichosporeae</taxon>
        <taxon>Loxocarpinae</taxon>
        <taxon>Dorcoceras</taxon>
    </lineage>
</organism>
<proteinExistence type="predicted"/>
<keyword evidence="2" id="KW-1185">Reference proteome</keyword>
<accession>A0A2Z7A3M2</accession>
<dbReference type="AlphaFoldDB" id="A0A2Z7A3M2"/>
<evidence type="ECO:0000313" key="1">
    <source>
        <dbReference type="EMBL" id="KZV16029.1"/>
    </source>
</evidence>
<gene>
    <name evidence="1" type="ORF">F511_26158</name>
</gene>
<sequence>MLMTAITFDVKVNWSNLMFSVFKDMVAPATRQAKGYAIQVCGLLKNILGLDLGESRAFPIPRVLTAKNVHRYVHINEKVGMEDTAASPRMKKTHVKKAVSQKRSAVGVEAAPVVKKKRTTKGKPVIIAQEAVPLKIVEATADAPVEQPPVSKIKSQKRKRRLVLSAVDETVDTPTDQPDAAVETTVDEHPAAEVESTVVKQPAVMVAPATGVQEPVDENVERVVEPVPESVEQPAVAPVVEVATDDPDAIIEQVLDQLDSVAANQDSGDQPTATIDETIPWYDLPFEFATRDSERLFETGSDTEDDMDLDEVNEELPVGSGTDAVVGTVADIDTVAFGTDVGNQQEQSFDAYTSRTDAEDYLVEESDEELVPETEKPSADEAMSLEDILMTIPVGVPLPSAGVEIEESDEELVPETEKPSADEAMSLEDILMTIPVGVPLPSAGVEITRITLGKEIHIPGVTERTWYLAGLPQIPVDDKGKEPLLQKDPVKGNPVQEQILLIVVDVGMSCPVTGKGYW</sequence>
<name>A0A2Z7A3M2_9LAMI</name>